<evidence type="ECO:0000256" key="2">
    <source>
        <dbReference type="PROSITE-ProRule" id="PRU00339"/>
    </source>
</evidence>
<dbReference type="Pfam" id="PF13432">
    <property type="entry name" value="TPR_16"/>
    <property type="match status" value="1"/>
</dbReference>
<keyword evidence="1" id="KW-0131">Cell cycle</keyword>
<dbReference type="NCBIfam" id="TIGR02795">
    <property type="entry name" value="tol_pal_ybgF"/>
    <property type="match status" value="1"/>
</dbReference>
<feature type="domain" description="YbgF trimerisation" evidence="4">
    <location>
        <begin position="90"/>
        <end position="142"/>
    </location>
</feature>
<evidence type="ECO:0000313" key="6">
    <source>
        <dbReference type="Proteomes" id="UP001626537"/>
    </source>
</evidence>
<accession>A0ABZ0HYI2</accession>
<evidence type="ECO:0000256" key="1">
    <source>
        <dbReference type="HAMAP-Rule" id="MF_02066"/>
    </source>
</evidence>
<keyword evidence="6" id="KW-1185">Reference proteome</keyword>
<dbReference type="HAMAP" id="MF_02066">
    <property type="entry name" value="CpoB"/>
    <property type="match status" value="1"/>
</dbReference>
<proteinExistence type="inferred from homology"/>
<keyword evidence="1" id="KW-0732">Signal</keyword>
<dbReference type="Pfam" id="PF13174">
    <property type="entry name" value="TPR_6"/>
    <property type="match status" value="1"/>
</dbReference>
<dbReference type="Gene3D" id="1.25.40.10">
    <property type="entry name" value="Tetratricopeptide repeat domain"/>
    <property type="match status" value="1"/>
</dbReference>
<evidence type="ECO:0000259" key="4">
    <source>
        <dbReference type="Pfam" id="PF16331"/>
    </source>
</evidence>
<keyword evidence="1" id="KW-0574">Periplasm</keyword>
<dbReference type="PROSITE" id="PS50005">
    <property type="entry name" value="TPR"/>
    <property type="match status" value="1"/>
</dbReference>
<keyword evidence="1" id="KW-0132">Cell division</keyword>
<dbReference type="InterPro" id="IPR019734">
    <property type="entry name" value="TPR_rpt"/>
</dbReference>
<dbReference type="InterPro" id="IPR011990">
    <property type="entry name" value="TPR-like_helical_dom_sf"/>
</dbReference>
<comment type="similarity">
    <text evidence="1">Belongs to the CpoB family.</text>
</comment>
<dbReference type="Proteomes" id="UP001626537">
    <property type="component" value="Chromosome"/>
</dbReference>
<dbReference type="Gene3D" id="1.20.5.110">
    <property type="match status" value="1"/>
</dbReference>
<reference evidence="5 6" key="1">
    <citation type="submission" date="2023-10" db="EMBL/GenBank/DDBJ databases">
        <title>Two novel species belonging to the OM43/NOR5 clade.</title>
        <authorList>
            <person name="Park M."/>
        </authorList>
    </citation>
    <scope>NUCLEOTIDE SEQUENCE [LARGE SCALE GENOMIC DNA]</scope>
    <source>
        <strain evidence="5 6">IMCC43200</strain>
    </source>
</reference>
<sequence>MTTAIPYRRIGLTLLVGPISFLTLAICANAQTYIDVEAERRTPQTQSQTQVGATVTAPAVSYGVGAAPSAVTTRSLPPPTAAAGDNIGGLFNQVQQLQQEVMRLNGLVEQQAYEIRTLKEQSLERYMDIDRRLASGPATSASAAGTAAATGNTSTVSVDTTGSAMEVAEQPGEGEAYRAAYALVRGQEFDQAVSAFSTFLERFPAGRYAPNAHYWLGELYLVTDPADPEASRQAFMLLLNQYPSNAKIPDALYKLGRVHFMKGNLDRSREFLNRVIREYPDSSAARLAGDFLDQNL</sequence>
<organism evidence="5 6">
    <name type="scientific">Congregibacter variabilis</name>
    <dbReference type="NCBI Taxonomy" id="3081200"/>
    <lineage>
        <taxon>Bacteria</taxon>
        <taxon>Pseudomonadati</taxon>
        <taxon>Pseudomonadota</taxon>
        <taxon>Gammaproteobacteria</taxon>
        <taxon>Cellvibrionales</taxon>
        <taxon>Halieaceae</taxon>
        <taxon>Congregibacter</taxon>
    </lineage>
</organism>
<dbReference type="RefSeq" id="WP_407346527.1">
    <property type="nucleotide sequence ID" value="NZ_CP136864.1"/>
</dbReference>
<dbReference type="InterPro" id="IPR032519">
    <property type="entry name" value="YbgF_tri"/>
</dbReference>
<dbReference type="Pfam" id="PF16331">
    <property type="entry name" value="TolA_bind_tri"/>
    <property type="match status" value="1"/>
</dbReference>
<feature type="region of interest" description="Disordered" evidence="3">
    <location>
        <begin position="137"/>
        <end position="157"/>
    </location>
</feature>
<keyword evidence="2" id="KW-0802">TPR repeat</keyword>
<gene>
    <name evidence="5" type="primary">ybgF</name>
    <name evidence="1" type="synonym">cpoB</name>
    <name evidence="5" type="ORF">R0135_09175</name>
</gene>
<dbReference type="InterPro" id="IPR014162">
    <property type="entry name" value="CpoB_C"/>
</dbReference>
<evidence type="ECO:0000313" key="5">
    <source>
        <dbReference type="EMBL" id="WOJ91960.1"/>
    </source>
</evidence>
<dbReference type="SUPFAM" id="SSF48452">
    <property type="entry name" value="TPR-like"/>
    <property type="match status" value="1"/>
</dbReference>
<dbReference type="InterPro" id="IPR034706">
    <property type="entry name" value="CpoB"/>
</dbReference>
<evidence type="ECO:0000256" key="3">
    <source>
        <dbReference type="SAM" id="MobiDB-lite"/>
    </source>
</evidence>
<dbReference type="EMBL" id="CP136864">
    <property type="protein sequence ID" value="WOJ91960.1"/>
    <property type="molecule type" value="Genomic_DNA"/>
</dbReference>
<protein>
    <recommendedName>
        <fullName evidence="1">Cell division coordinator CpoB</fullName>
    </recommendedName>
</protein>
<comment type="function">
    <text evidence="1">Mediates coordination of peptidoglycan synthesis and outer membrane constriction during cell division.</text>
</comment>
<name>A0ABZ0HYI2_9GAMM</name>
<comment type="subcellular location">
    <subcellularLocation>
        <location evidence="1">Periplasm</location>
    </subcellularLocation>
</comment>
<feature type="repeat" description="TPR" evidence="2">
    <location>
        <begin position="249"/>
        <end position="282"/>
    </location>
</feature>